<name>A0A1S8CRS3_9GAMM</name>
<dbReference type="NCBIfam" id="NF007621">
    <property type="entry name" value="PRK10276.1"/>
    <property type="match status" value="1"/>
</dbReference>
<sequence length="187" mass="21075">MGTNGKPSPTINQLLVNLDKFLSTTDFSPIYPSTRIAIPLALETIPAGFPSPAQDYVEELCDMNQILVPNAEASFLSRIRTLSMLGAGLDMDDLIIIDRSVEAKHNDIIVAVINSKDLTIKRLMQTAKMSKQEIQEILDNEPKLETLPSVWLKAENPEYDHIFPKPEETIAVWGVVRWNLKKLYQQK</sequence>
<evidence type="ECO:0000313" key="2">
    <source>
        <dbReference type="EMBL" id="ONG37419.1"/>
    </source>
</evidence>
<dbReference type="AlphaFoldDB" id="A0A1S8CRS3"/>
<dbReference type="OrthoDB" id="9787787at2"/>
<dbReference type="Pfam" id="PF00717">
    <property type="entry name" value="Peptidase_S24"/>
    <property type="match status" value="1"/>
</dbReference>
<evidence type="ECO:0000259" key="1">
    <source>
        <dbReference type="Pfam" id="PF00717"/>
    </source>
</evidence>
<dbReference type="InterPro" id="IPR039418">
    <property type="entry name" value="LexA-like"/>
</dbReference>
<dbReference type="STRING" id="1907941.BKE30_14420"/>
<comment type="caution">
    <text evidence="2">The sequence shown here is derived from an EMBL/GenBank/DDBJ whole genome shotgun (WGS) entry which is preliminary data.</text>
</comment>
<dbReference type="InterPro" id="IPR015927">
    <property type="entry name" value="Peptidase_S24_S26A/B/C"/>
</dbReference>
<dbReference type="Proteomes" id="UP000192132">
    <property type="component" value="Unassembled WGS sequence"/>
</dbReference>
<organism evidence="2 3">
    <name type="scientific">Alkanindiges hydrocarboniclasticus</name>
    <dbReference type="NCBI Taxonomy" id="1907941"/>
    <lineage>
        <taxon>Bacteria</taxon>
        <taxon>Pseudomonadati</taxon>
        <taxon>Pseudomonadota</taxon>
        <taxon>Gammaproteobacteria</taxon>
        <taxon>Moraxellales</taxon>
        <taxon>Moraxellaceae</taxon>
        <taxon>Alkanindiges</taxon>
    </lineage>
</organism>
<dbReference type="SUPFAM" id="SSF51306">
    <property type="entry name" value="LexA/Signal peptidase"/>
    <property type="match status" value="1"/>
</dbReference>
<dbReference type="CDD" id="cd06529">
    <property type="entry name" value="S24_LexA-like"/>
    <property type="match status" value="1"/>
</dbReference>
<evidence type="ECO:0000313" key="3">
    <source>
        <dbReference type="Proteomes" id="UP000192132"/>
    </source>
</evidence>
<proteinExistence type="predicted"/>
<dbReference type="InterPro" id="IPR050077">
    <property type="entry name" value="LexA_repressor"/>
</dbReference>
<feature type="domain" description="Peptidase S24/S26A/S26B/S26C" evidence="1">
    <location>
        <begin position="43"/>
        <end position="127"/>
    </location>
</feature>
<dbReference type="InterPro" id="IPR036286">
    <property type="entry name" value="LexA/Signal_pep-like_sf"/>
</dbReference>
<accession>A0A1S8CRS3</accession>
<dbReference type="PANTHER" id="PTHR33516:SF2">
    <property type="entry name" value="LEXA REPRESSOR-RELATED"/>
    <property type="match status" value="1"/>
</dbReference>
<gene>
    <name evidence="2" type="ORF">BKE30_14420</name>
</gene>
<protein>
    <recommendedName>
        <fullName evidence="1">Peptidase S24/S26A/S26B/S26C domain-containing protein</fullName>
    </recommendedName>
</protein>
<keyword evidence="3" id="KW-1185">Reference proteome</keyword>
<dbReference type="PANTHER" id="PTHR33516">
    <property type="entry name" value="LEXA REPRESSOR"/>
    <property type="match status" value="1"/>
</dbReference>
<dbReference type="EMBL" id="MLCN01000053">
    <property type="protein sequence ID" value="ONG37419.1"/>
    <property type="molecule type" value="Genomic_DNA"/>
</dbReference>
<dbReference type="Gene3D" id="2.10.109.10">
    <property type="entry name" value="Umud Fragment, subunit A"/>
    <property type="match status" value="1"/>
</dbReference>
<reference evidence="2 3" key="1">
    <citation type="submission" date="2016-10" db="EMBL/GenBank/DDBJ databases">
        <title>Draft Genome sequence of Alkanindiges sp. strain H1.</title>
        <authorList>
            <person name="Subhash Y."/>
            <person name="Lee S."/>
        </authorList>
    </citation>
    <scope>NUCLEOTIDE SEQUENCE [LARGE SCALE GENOMIC DNA]</scope>
    <source>
        <strain evidence="2 3">H1</strain>
    </source>
</reference>